<dbReference type="InterPro" id="IPR017853">
    <property type="entry name" value="GH"/>
</dbReference>
<dbReference type="AlphaFoldDB" id="A0A2S9V743"/>
<proteinExistence type="predicted"/>
<evidence type="ECO:0000313" key="2">
    <source>
        <dbReference type="EMBL" id="PRO72262.1"/>
    </source>
</evidence>
<organism evidence="2 3">
    <name type="scientific">Alteromonas alba</name>
    <dbReference type="NCBI Taxonomy" id="2079529"/>
    <lineage>
        <taxon>Bacteria</taxon>
        <taxon>Pseudomonadati</taxon>
        <taxon>Pseudomonadota</taxon>
        <taxon>Gammaproteobacteria</taxon>
        <taxon>Alteromonadales</taxon>
        <taxon>Alteromonadaceae</taxon>
        <taxon>Alteromonas/Salinimonas group</taxon>
        <taxon>Alteromonas</taxon>
    </lineage>
</organism>
<evidence type="ECO:0000256" key="1">
    <source>
        <dbReference type="SAM" id="MobiDB-lite"/>
    </source>
</evidence>
<dbReference type="Gene3D" id="3.20.20.80">
    <property type="entry name" value="Glycosidases"/>
    <property type="match status" value="1"/>
</dbReference>
<evidence type="ECO:0008006" key="4">
    <source>
        <dbReference type="Google" id="ProtNLM"/>
    </source>
</evidence>
<protein>
    <recommendedName>
        <fullName evidence="4">Glycoside hydrolase family 42 N-terminal domain-containing protein</fullName>
    </recommendedName>
</protein>
<name>A0A2S9V743_9ALTE</name>
<dbReference type="EMBL" id="PVNP01000190">
    <property type="protein sequence ID" value="PRO72262.1"/>
    <property type="molecule type" value="Genomic_DNA"/>
</dbReference>
<dbReference type="Proteomes" id="UP000238949">
    <property type="component" value="Unassembled WGS sequence"/>
</dbReference>
<comment type="caution">
    <text evidence="2">The sequence shown here is derived from an EMBL/GenBank/DDBJ whole genome shotgun (WGS) entry which is preliminary data.</text>
</comment>
<gene>
    <name evidence="2" type="ORF">C6Y40_17560</name>
</gene>
<keyword evidence="3" id="KW-1185">Reference proteome</keyword>
<feature type="region of interest" description="Disordered" evidence="1">
    <location>
        <begin position="1"/>
        <end position="21"/>
    </location>
</feature>
<evidence type="ECO:0000313" key="3">
    <source>
        <dbReference type="Proteomes" id="UP000238949"/>
    </source>
</evidence>
<reference evidence="3" key="1">
    <citation type="journal article" date="2020" name="Int. J. Syst. Evol. Microbiol.">
        <title>Alteromonas alba sp. nov., a marine bacterium isolated from the seawater of the West Pacific Ocean.</title>
        <authorList>
            <person name="Sun C."/>
            <person name="Wu Y.-H."/>
            <person name="Xamxidin M."/>
            <person name="Cheng H."/>
            <person name="Xu X.-W."/>
        </authorList>
    </citation>
    <scope>NUCLEOTIDE SEQUENCE [LARGE SCALE GENOMIC DNA]</scope>
    <source>
        <strain evidence="3">190</strain>
    </source>
</reference>
<accession>A0A2S9V743</accession>
<sequence>MSNPPPAGDFKAPPQGIFNSAGSLNTNNTGSFVSEHINDLSHVSGTLIRLRWSDINPAPAEYDFSVIERELQEAEELGDRVSLAIVDSKEMPQWLLDECTTFNYTFRGDPEVTCLPWDSTYQSYKQALISELGNQFDSNESLAGIYVTYAAMTNGVEMHWYVDEQSFSDAGYTFSKLSDAYNAVLDMYMTYFPTTPVILEVHTVFDSSALAQTAYDYCFDTIGERCGVAIWWCASRMATDPREKEYPVFPVAQQAANNSFAICQTIASFTDQPERFEEGISSEQAFRNELEFFVGAGFKNFEFWTSDIQNDTLTDILNAEYLANIEN</sequence>
<dbReference type="SUPFAM" id="SSF51445">
    <property type="entry name" value="(Trans)glycosidases"/>
    <property type="match status" value="1"/>
</dbReference>